<dbReference type="SUPFAM" id="SSF52833">
    <property type="entry name" value="Thioredoxin-like"/>
    <property type="match status" value="1"/>
</dbReference>
<keyword evidence="4" id="KW-0411">Iron-sulfur</keyword>
<dbReference type="GO" id="GO:0015036">
    <property type="term" value="F:disulfide oxidoreductase activity"/>
    <property type="evidence" value="ECO:0007669"/>
    <property type="project" value="UniProtKB-ARBA"/>
</dbReference>
<proteinExistence type="predicted"/>
<evidence type="ECO:0000256" key="7">
    <source>
        <dbReference type="SAM" id="MobiDB-lite"/>
    </source>
</evidence>
<dbReference type="Gene3D" id="3.40.30.10">
    <property type="entry name" value="Glutaredoxin"/>
    <property type="match status" value="1"/>
</dbReference>
<dbReference type="PROSITE" id="PS51354">
    <property type="entry name" value="GLUTAREDOXIN_2"/>
    <property type="match status" value="1"/>
</dbReference>
<keyword evidence="5" id="KW-0676">Redox-active center</keyword>
<evidence type="ECO:0000259" key="8">
    <source>
        <dbReference type="Pfam" id="PF00462"/>
    </source>
</evidence>
<feature type="compositionally biased region" description="Basic and acidic residues" evidence="7">
    <location>
        <begin position="1"/>
        <end position="19"/>
    </location>
</feature>
<dbReference type="GO" id="GO:0051537">
    <property type="term" value="F:2 iron, 2 sulfur cluster binding"/>
    <property type="evidence" value="ECO:0007669"/>
    <property type="project" value="UniProtKB-KW"/>
</dbReference>
<feature type="region of interest" description="Disordered" evidence="7">
    <location>
        <begin position="1"/>
        <end position="24"/>
    </location>
</feature>
<dbReference type="InterPro" id="IPR036249">
    <property type="entry name" value="Thioredoxin-like_sf"/>
</dbReference>
<dbReference type="AlphaFoldDB" id="A0A8H8CJ72"/>
<evidence type="ECO:0000256" key="5">
    <source>
        <dbReference type="ARBA" id="ARBA00023284"/>
    </source>
</evidence>
<comment type="caution">
    <text evidence="9">The sequence shown here is derived from an EMBL/GenBank/DDBJ whole genome shotgun (WGS) entry which is preliminary data.</text>
</comment>
<keyword evidence="3" id="KW-0408">Iron</keyword>
<dbReference type="NCBIfam" id="TIGR00365">
    <property type="entry name" value="Grx4 family monothiol glutaredoxin"/>
    <property type="match status" value="1"/>
</dbReference>
<protein>
    <recommendedName>
        <fullName evidence="6">Monothiol glutaredoxin-5, mitochondrial</fullName>
    </recommendedName>
</protein>
<dbReference type="PANTHER" id="PTHR10293">
    <property type="entry name" value="GLUTAREDOXIN FAMILY MEMBER"/>
    <property type="match status" value="1"/>
</dbReference>
<reference evidence="9" key="1">
    <citation type="submission" date="2021-02" db="EMBL/GenBank/DDBJ databases">
        <title>Psilocybe cubensis genome.</title>
        <authorList>
            <person name="Mckernan K.J."/>
            <person name="Crawford S."/>
            <person name="Trippe A."/>
            <person name="Kane L.T."/>
            <person name="Mclaughlin S."/>
        </authorList>
    </citation>
    <scope>NUCLEOTIDE SEQUENCE [LARGE SCALE GENOMIC DNA]</scope>
    <source>
        <strain evidence="9">MGC-MH-2018</strain>
    </source>
</reference>
<organism evidence="9">
    <name type="scientific">Psilocybe cubensis</name>
    <name type="common">Psychedelic mushroom</name>
    <name type="synonym">Stropharia cubensis</name>
    <dbReference type="NCBI Taxonomy" id="181762"/>
    <lineage>
        <taxon>Eukaryota</taxon>
        <taxon>Fungi</taxon>
        <taxon>Dikarya</taxon>
        <taxon>Basidiomycota</taxon>
        <taxon>Agaricomycotina</taxon>
        <taxon>Agaricomycetes</taxon>
        <taxon>Agaricomycetidae</taxon>
        <taxon>Agaricales</taxon>
        <taxon>Agaricineae</taxon>
        <taxon>Strophariaceae</taxon>
        <taxon>Psilocybe</taxon>
    </lineage>
</organism>
<dbReference type="FunFam" id="3.40.30.10:FF:000005">
    <property type="entry name" value="Glutaredoxin 5"/>
    <property type="match status" value="1"/>
</dbReference>
<dbReference type="PANTHER" id="PTHR10293:SF16">
    <property type="entry name" value="GLUTAREDOXIN-RELATED PROTEIN 5, MITOCHONDRIAL"/>
    <property type="match status" value="1"/>
</dbReference>
<dbReference type="EMBL" id="JAFIQS010000008">
    <property type="protein sequence ID" value="KAG5166744.1"/>
    <property type="molecule type" value="Genomic_DNA"/>
</dbReference>
<feature type="domain" description="Glutaredoxin" evidence="8">
    <location>
        <begin position="92"/>
        <end position="159"/>
    </location>
</feature>
<gene>
    <name evidence="9" type="ORF">JR316_008834</name>
</gene>
<evidence type="ECO:0000313" key="9">
    <source>
        <dbReference type="EMBL" id="KAG5166744.1"/>
    </source>
</evidence>
<dbReference type="InterPro" id="IPR033658">
    <property type="entry name" value="GRX_PICOT-like"/>
</dbReference>
<dbReference type="GO" id="GO:0005759">
    <property type="term" value="C:mitochondrial matrix"/>
    <property type="evidence" value="ECO:0007669"/>
    <property type="project" value="TreeGrafter"/>
</dbReference>
<accession>A0A8H8CJ72</accession>
<keyword evidence="2" id="KW-0479">Metal-binding</keyword>
<sequence length="205" mass="22176">MAVMKAKDSIGWRESRSDSASRSAPAGTSLQLFSLTITTTSKTMFRPSLRSSLRSLHRTAPSTLLASRLVAYRCISDDVRAKLQSAVKASPVVLFMKGTPAEPQCGFSRAVVQILDLHGVPAEKMQTYNVLADQELRSSIKEFSEWPTVPQVYVNGEFIGGCDILIGMHQSGELETLLENNGVIPKIEDSASSEAEAPASEKATS</sequence>
<evidence type="ECO:0000256" key="3">
    <source>
        <dbReference type="ARBA" id="ARBA00023004"/>
    </source>
</evidence>
<name>A0A8H8CJ72_PSICU</name>
<dbReference type="InterPro" id="IPR002109">
    <property type="entry name" value="Glutaredoxin"/>
</dbReference>
<dbReference type="InterPro" id="IPR004480">
    <property type="entry name" value="Monothiol_GRX-rel"/>
</dbReference>
<evidence type="ECO:0000256" key="6">
    <source>
        <dbReference type="ARBA" id="ARBA00067618"/>
    </source>
</evidence>
<dbReference type="Pfam" id="PF00462">
    <property type="entry name" value="Glutaredoxin"/>
    <property type="match status" value="1"/>
</dbReference>
<dbReference type="GO" id="GO:0044571">
    <property type="term" value="P:[2Fe-2S] cluster assembly"/>
    <property type="evidence" value="ECO:0007669"/>
    <property type="project" value="UniProtKB-ARBA"/>
</dbReference>
<dbReference type="GO" id="GO:0046872">
    <property type="term" value="F:metal ion binding"/>
    <property type="evidence" value="ECO:0007669"/>
    <property type="project" value="UniProtKB-KW"/>
</dbReference>
<dbReference type="CDD" id="cd03028">
    <property type="entry name" value="GRX_PICOT_like"/>
    <property type="match status" value="1"/>
</dbReference>
<evidence type="ECO:0000256" key="1">
    <source>
        <dbReference type="ARBA" id="ARBA00022714"/>
    </source>
</evidence>
<evidence type="ECO:0000256" key="2">
    <source>
        <dbReference type="ARBA" id="ARBA00022723"/>
    </source>
</evidence>
<keyword evidence="1" id="KW-0001">2Fe-2S</keyword>
<evidence type="ECO:0000256" key="4">
    <source>
        <dbReference type="ARBA" id="ARBA00023014"/>
    </source>
</evidence>